<feature type="region of interest" description="Disordered" evidence="1">
    <location>
        <begin position="58"/>
        <end position="92"/>
    </location>
</feature>
<dbReference type="EMBL" id="MU005767">
    <property type="protein sequence ID" value="KAF2711374.1"/>
    <property type="molecule type" value="Genomic_DNA"/>
</dbReference>
<evidence type="ECO:0000256" key="1">
    <source>
        <dbReference type="SAM" id="MobiDB-lite"/>
    </source>
</evidence>
<name>A0A6G1KEX4_9PLEO</name>
<dbReference type="AlphaFoldDB" id="A0A6G1KEX4"/>
<reference evidence="2" key="1">
    <citation type="journal article" date="2020" name="Stud. Mycol.">
        <title>101 Dothideomycetes genomes: a test case for predicting lifestyles and emergence of pathogens.</title>
        <authorList>
            <person name="Haridas S."/>
            <person name="Albert R."/>
            <person name="Binder M."/>
            <person name="Bloem J."/>
            <person name="Labutti K."/>
            <person name="Salamov A."/>
            <person name="Andreopoulos B."/>
            <person name="Baker S."/>
            <person name="Barry K."/>
            <person name="Bills G."/>
            <person name="Bluhm B."/>
            <person name="Cannon C."/>
            <person name="Castanera R."/>
            <person name="Culley D."/>
            <person name="Daum C."/>
            <person name="Ezra D."/>
            <person name="Gonzalez J."/>
            <person name="Henrissat B."/>
            <person name="Kuo A."/>
            <person name="Liang C."/>
            <person name="Lipzen A."/>
            <person name="Lutzoni F."/>
            <person name="Magnuson J."/>
            <person name="Mondo S."/>
            <person name="Nolan M."/>
            <person name="Ohm R."/>
            <person name="Pangilinan J."/>
            <person name="Park H.-J."/>
            <person name="Ramirez L."/>
            <person name="Alfaro M."/>
            <person name="Sun H."/>
            <person name="Tritt A."/>
            <person name="Yoshinaga Y."/>
            <person name="Zwiers L.-H."/>
            <person name="Turgeon B."/>
            <person name="Goodwin S."/>
            <person name="Spatafora J."/>
            <person name="Crous P."/>
            <person name="Grigoriev I."/>
        </authorList>
    </citation>
    <scope>NUCLEOTIDE SEQUENCE</scope>
    <source>
        <strain evidence="2">CBS 279.74</strain>
    </source>
</reference>
<feature type="compositionally biased region" description="Pro residues" evidence="1">
    <location>
        <begin position="66"/>
        <end position="79"/>
    </location>
</feature>
<keyword evidence="3" id="KW-1185">Reference proteome</keyword>
<evidence type="ECO:0000313" key="3">
    <source>
        <dbReference type="Proteomes" id="UP000799428"/>
    </source>
</evidence>
<accession>A0A6G1KEX4</accession>
<sequence>MPWCVCGCEREREVAARSAVWAWSGLLCFLRHCAIRSYFAHQRTRRFSPIHPFTHSPIHSLTLTHSPPPPPPPPPPPSPTSANPHQMPAPADNAHCCILTASEAARQVRANQGQDAP</sequence>
<dbReference type="Proteomes" id="UP000799428">
    <property type="component" value="Unassembled WGS sequence"/>
</dbReference>
<evidence type="ECO:0000313" key="2">
    <source>
        <dbReference type="EMBL" id="KAF2711374.1"/>
    </source>
</evidence>
<organism evidence="2 3">
    <name type="scientific">Pleomassaria siparia CBS 279.74</name>
    <dbReference type="NCBI Taxonomy" id="1314801"/>
    <lineage>
        <taxon>Eukaryota</taxon>
        <taxon>Fungi</taxon>
        <taxon>Dikarya</taxon>
        <taxon>Ascomycota</taxon>
        <taxon>Pezizomycotina</taxon>
        <taxon>Dothideomycetes</taxon>
        <taxon>Pleosporomycetidae</taxon>
        <taxon>Pleosporales</taxon>
        <taxon>Pleomassariaceae</taxon>
        <taxon>Pleomassaria</taxon>
    </lineage>
</organism>
<protein>
    <submittedName>
        <fullName evidence="2">Uncharacterized protein</fullName>
    </submittedName>
</protein>
<gene>
    <name evidence="2" type="ORF">K504DRAFT_218450</name>
</gene>
<proteinExistence type="predicted"/>